<organism evidence="3 4">
    <name type="scientific">Plicaturopsis crispa FD-325 SS-3</name>
    <dbReference type="NCBI Taxonomy" id="944288"/>
    <lineage>
        <taxon>Eukaryota</taxon>
        <taxon>Fungi</taxon>
        <taxon>Dikarya</taxon>
        <taxon>Basidiomycota</taxon>
        <taxon>Agaricomycotina</taxon>
        <taxon>Agaricomycetes</taxon>
        <taxon>Agaricomycetidae</taxon>
        <taxon>Amylocorticiales</taxon>
        <taxon>Amylocorticiaceae</taxon>
        <taxon>Plicatura</taxon>
        <taxon>Plicaturopsis crispa</taxon>
    </lineage>
</organism>
<evidence type="ECO:0000313" key="4">
    <source>
        <dbReference type="Proteomes" id="UP000053263"/>
    </source>
</evidence>
<name>A0A0C9SLA3_PLICR</name>
<dbReference type="GO" id="GO:0006620">
    <property type="term" value="P:post-translational protein targeting to endoplasmic reticulum membrane"/>
    <property type="evidence" value="ECO:0007669"/>
    <property type="project" value="TreeGrafter"/>
</dbReference>
<dbReference type="Gene3D" id="1.25.40.10">
    <property type="entry name" value="Tetratricopeptide repeat domain"/>
    <property type="match status" value="1"/>
</dbReference>
<dbReference type="GO" id="GO:0072380">
    <property type="term" value="C:TRC complex"/>
    <property type="evidence" value="ECO:0007669"/>
    <property type="project" value="TreeGrafter"/>
</dbReference>
<dbReference type="Proteomes" id="UP000053263">
    <property type="component" value="Unassembled WGS sequence"/>
</dbReference>
<keyword evidence="4" id="KW-1185">Reference proteome</keyword>
<dbReference type="HOGENOM" id="CLU_037233_0_0_1"/>
<dbReference type="PANTHER" id="PTHR45831">
    <property type="entry name" value="LD24721P"/>
    <property type="match status" value="1"/>
</dbReference>
<protein>
    <recommendedName>
        <fullName evidence="5">TPR-like protein</fullName>
    </recommendedName>
</protein>
<dbReference type="OrthoDB" id="2423701at2759"/>
<evidence type="ECO:0000256" key="2">
    <source>
        <dbReference type="ARBA" id="ARBA00022803"/>
    </source>
</evidence>
<dbReference type="SUPFAM" id="SSF48452">
    <property type="entry name" value="TPR-like"/>
    <property type="match status" value="1"/>
</dbReference>
<sequence length="559" mass="62871">MPTDAARAAKLKDEGNKLFAAKKYDLASKIYGQAIALNASDAALWANRAACALSLRRYDQAVDDSKKARIAAVQIDPGYSKAWARLGKAYQALELPRKCMEAWENALASIPTVNPTAAQIKLKVEYEPSLKEARLNWQSKFYQVENTVKMPWDIAQSMVPELLKNLGNKEARKSSAWVILTARGELLTALDAMRSLGETTIDESNIVLADSNHKAFIFGLECLTNAIIRDSRVCFMGGTNLFGLWQEQAEFELLASHGWNPFTTTPATVIEEVQKRQREQGWTAARLALSTSIRVSITKGFFEHEPFPMPNETAVYLHWALDVLEWGRKAWKDVPRADKGDMFEPFFIQAVKRLHLLALLDANERDDIHDDSLEKIGPASTDLLLDLEQNPLPNAEFEDQDIGFFATFALYPSAAGYFGQAVHYEALADSVPSTKKANRARAVELYLSAADLYPVDDVYHVLSLNRAQSILTKEGVAHLARNRELIAQQRARLPAMRKIWERSVAWHDLERFVVRSFEFDDQLAKQDAAAGFDPERFRKMGQMAAMGDINKLMDHFKSL</sequence>
<proteinExistence type="predicted"/>
<keyword evidence="2" id="KW-0802">TPR repeat</keyword>
<dbReference type="InterPro" id="IPR047150">
    <property type="entry name" value="SGT"/>
</dbReference>
<dbReference type="InterPro" id="IPR019734">
    <property type="entry name" value="TPR_rpt"/>
</dbReference>
<evidence type="ECO:0000313" key="3">
    <source>
        <dbReference type="EMBL" id="KII85136.1"/>
    </source>
</evidence>
<dbReference type="PANTHER" id="PTHR45831:SF2">
    <property type="entry name" value="LD24721P"/>
    <property type="match status" value="1"/>
</dbReference>
<dbReference type="InterPro" id="IPR011990">
    <property type="entry name" value="TPR-like_helical_dom_sf"/>
</dbReference>
<dbReference type="GO" id="GO:0016020">
    <property type="term" value="C:membrane"/>
    <property type="evidence" value="ECO:0007669"/>
    <property type="project" value="TreeGrafter"/>
</dbReference>
<accession>A0A0C9SLA3</accession>
<evidence type="ECO:0000256" key="1">
    <source>
        <dbReference type="ARBA" id="ARBA00022737"/>
    </source>
</evidence>
<evidence type="ECO:0008006" key="5">
    <source>
        <dbReference type="Google" id="ProtNLM"/>
    </source>
</evidence>
<dbReference type="GO" id="GO:0060090">
    <property type="term" value="F:molecular adaptor activity"/>
    <property type="evidence" value="ECO:0007669"/>
    <property type="project" value="TreeGrafter"/>
</dbReference>
<reference evidence="3 4" key="1">
    <citation type="submission" date="2014-06" db="EMBL/GenBank/DDBJ databases">
        <title>Evolutionary Origins and Diversification of the Mycorrhizal Mutualists.</title>
        <authorList>
            <consortium name="DOE Joint Genome Institute"/>
            <consortium name="Mycorrhizal Genomics Consortium"/>
            <person name="Kohler A."/>
            <person name="Kuo A."/>
            <person name="Nagy L.G."/>
            <person name="Floudas D."/>
            <person name="Copeland A."/>
            <person name="Barry K.W."/>
            <person name="Cichocki N."/>
            <person name="Veneault-Fourrey C."/>
            <person name="LaButti K."/>
            <person name="Lindquist E.A."/>
            <person name="Lipzen A."/>
            <person name="Lundell T."/>
            <person name="Morin E."/>
            <person name="Murat C."/>
            <person name="Riley R."/>
            <person name="Ohm R."/>
            <person name="Sun H."/>
            <person name="Tunlid A."/>
            <person name="Henrissat B."/>
            <person name="Grigoriev I.V."/>
            <person name="Hibbett D.S."/>
            <person name="Martin F."/>
        </authorList>
    </citation>
    <scope>NUCLEOTIDE SEQUENCE [LARGE SCALE GENOMIC DNA]</scope>
    <source>
        <strain evidence="3 4">FD-325 SS-3</strain>
    </source>
</reference>
<dbReference type="AlphaFoldDB" id="A0A0C9SLA3"/>
<keyword evidence="1" id="KW-0677">Repeat</keyword>
<dbReference type="EMBL" id="KN832568">
    <property type="protein sequence ID" value="KII85136.1"/>
    <property type="molecule type" value="Genomic_DNA"/>
</dbReference>
<gene>
    <name evidence="3" type="ORF">PLICRDRAFT_126507</name>
</gene>
<dbReference type="SMART" id="SM00028">
    <property type="entry name" value="TPR"/>
    <property type="match status" value="3"/>
</dbReference>